<evidence type="ECO:0000256" key="4">
    <source>
        <dbReference type="ARBA" id="ARBA00022989"/>
    </source>
</evidence>
<evidence type="ECO:0000256" key="6">
    <source>
        <dbReference type="SAM" id="Phobius"/>
    </source>
</evidence>
<gene>
    <name evidence="7" type="ORF">KQI82_01240</name>
</gene>
<organism evidence="7 8">
    <name type="scientific">Dysosmobacter acutus</name>
    <dbReference type="NCBI Taxonomy" id="2841504"/>
    <lineage>
        <taxon>Bacteria</taxon>
        <taxon>Bacillati</taxon>
        <taxon>Bacillota</taxon>
        <taxon>Clostridia</taxon>
        <taxon>Eubacteriales</taxon>
        <taxon>Oscillospiraceae</taxon>
        <taxon>Dysosmobacter</taxon>
    </lineage>
</organism>
<keyword evidence="3 6" id="KW-0812">Transmembrane</keyword>
<accession>A0ABS6F7A3</accession>
<feature type="transmembrane region" description="Helical" evidence="6">
    <location>
        <begin position="33"/>
        <end position="54"/>
    </location>
</feature>
<dbReference type="EMBL" id="JAHLQN010000001">
    <property type="protein sequence ID" value="MBU5625556.1"/>
    <property type="molecule type" value="Genomic_DNA"/>
</dbReference>
<evidence type="ECO:0000256" key="2">
    <source>
        <dbReference type="ARBA" id="ARBA00022475"/>
    </source>
</evidence>
<keyword evidence="5 6" id="KW-0472">Membrane</keyword>
<dbReference type="CDD" id="cd06580">
    <property type="entry name" value="TM_PBP1_transp_TpRbsC_like"/>
    <property type="match status" value="1"/>
</dbReference>
<dbReference type="PANTHER" id="PTHR43370:SF2">
    <property type="entry name" value="ABC TRANSPORTER PERMEASE PROTEIN"/>
    <property type="match status" value="1"/>
</dbReference>
<keyword evidence="4 6" id="KW-1133">Transmembrane helix</keyword>
<evidence type="ECO:0000313" key="8">
    <source>
        <dbReference type="Proteomes" id="UP000787672"/>
    </source>
</evidence>
<comment type="subcellular location">
    <subcellularLocation>
        <location evidence="1">Cell membrane</location>
        <topology evidence="1">Multi-pass membrane protein</topology>
    </subcellularLocation>
</comment>
<dbReference type="Proteomes" id="UP000787672">
    <property type="component" value="Unassembled WGS sequence"/>
</dbReference>
<dbReference type="PANTHER" id="PTHR43370">
    <property type="entry name" value="SUGAR ABC TRANSPORTER INTEGRAL MEMBRANE PROTEIN-RELATED"/>
    <property type="match status" value="1"/>
</dbReference>
<feature type="transmembrane region" description="Helical" evidence="6">
    <location>
        <begin position="93"/>
        <end position="111"/>
    </location>
</feature>
<name>A0ABS6F7A3_9FIRM</name>
<evidence type="ECO:0000256" key="5">
    <source>
        <dbReference type="ARBA" id="ARBA00023136"/>
    </source>
</evidence>
<keyword evidence="2" id="KW-1003">Cell membrane</keyword>
<feature type="transmembrane region" description="Helical" evidence="6">
    <location>
        <begin position="6"/>
        <end position="26"/>
    </location>
</feature>
<evidence type="ECO:0000256" key="3">
    <source>
        <dbReference type="ARBA" id="ARBA00022692"/>
    </source>
</evidence>
<protein>
    <submittedName>
        <fullName evidence="7">ABC transporter permease</fullName>
    </submittedName>
</protein>
<dbReference type="RefSeq" id="WP_216557569.1">
    <property type="nucleotide sequence ID" value="NZ_JAHLQN010000001.1"/>
</dbReference>
<feature type="transmembrane region" description="Helical" evidence="6">
    <location>
        <begin position="229"/>
        <end position="251"/>
    </location>
</feature>
<comment type="caution">
    <text evidence="7">The sequence shown here is derived from an EMBL/GenBank/DDBJ whole genome shotgun (WGS) entry which is preliminary data.</text>
</comment>
<evidence type="ECO:0000256" key="1">
    <source>
        <dbReference type="ARBA" id="ARBA00004651"/>
    </source>
</evidence>
<sequence>MNSLGVFLGSVVMMAATYLLAGMGAVFGERAGIVNIGIEGLMLTGALLAVVGSYAGGSVWIGLLLAISGAVLLSAVFAFFTVGLQANQTVTGVALNILASGLTVLVFRTVFGLNGMIPRIDTFEPVAIPLLSSLPVVGTLFRQPVPVYLAFALVPVCSFVMHRTNLGLIVRSVGNNPRACDTVGLPVHRVQVGTILFTGLMSGMAGAFLSTGQLSFFTEGMVAGRGYMVLAAVVFGNYSPLGVMGAALLFGASEALQYRLQVASTGIPTEVWAMLPYAITLLAICAYRRRSNRPVCSGRNYVR</sequence>
<evidence type="ECO:0000313" key="7">
    <source>
        <dbReference type="EMBL" id="MBU5625556.1"/>
    </source>
</evidence>
<dbReference type="Pfam" id="PF02653">
    <property type="entry name" value="BPD_transp_2"/>
    <property type="match status" value="1"/>
</dbReference>
<dbReference type="InterPro" id="IPR001851">
    <property type="entry name" value="ABC_transp_permease"/>
</dbReference>
<keyword evidence="8" id="KW-1185">Reference proteome</keyword>
<proteinExistence type="predicted"/>
<feature type="transmembrane region" description="Helical" evidence="6">
    <location>
        <begin position="190"/>
        <end position="209"/>
    </location>
</feature>
<feature type="transmembrane region" description="Helical" evidence="6">
    <location>
        <begin position="271"/>
        <end position="287"/>
    </location>
</feature>
<feature type="transmembrane region" description="Helical" evidence="6">
    <location>
        <begin position="60"/>
        <end position="81"/>
    </location>
</feature>
<reference evidence="7 8" key="1">
    <citation type="submission" date="2021-06" db="EMBL/GenBank/DDBJ databases">
        <authorList>
            <person name="Sun Q."/>
            <person name="Li D."/>
        </authorList>
    </citation>
    <scope>NUCLEOTIDE SEQUENCE [LARGE SCALE GENOMIC DNA]</scope>
    <source>
        <strain evidence="7 8">MSJ-2</strain>
    </source>
</reference>